<keyword evidence="6" id="KW-1003">Cell membrane</keyword>
<evidence type="ECO:0000256" key="8">
    <source>
        <dbReference type="ARBA" id="ARBA00022982"/>
    </source>
</evidence>
<evidence type="ECO:0000256" key="10">
    <source>
        <dbReference type="ARBA" id="ARBA00023002"/>
    </source>
</evidence>
<keyword evidence="9 17" id="KW-1133">Transmembrane helix</keyword>
<dbReference type="PANTHER" id="PTHR36835">
    <property type="entry name" value="CYTOCHROME BO(3) UBIQUINOL OXIDASE SUBUNIT 4"/>
    <property type="match status" value="1"/>
</dbReference>
<dbReference type="GO" id="GO:0009319">
    <property type="term" value="C:cytochrome o ubiquinol oxidase complex"/>
    <property type="evidence" value="ECO:0007669"/>
    <property type="project" value="TreeGrafter"/>
</dbReference>
<evidence type="ECO:0000313" key="18">
    <source>
        <dbReference type="EMBL" id="OLO05513.1"/>
    </source>
</evidence>
<evidence type="ECO:0000256" key="5">
    <source>
        <dbReference type="ARBA" id="ARBA00022448"/>
    </source>
</evidence>
<keyword evidence="19" id="KW-1185">Reference proteome</keyword>
<evidence type="ECO:0000256" key="9">
    <source>
        <dbReference type="ARBA" id="ARBA00022989"/>
    </source>
</evidence>
<dbReference type="RefSeq" id="WP_075568734.1">
    <property type="nucleotide sequence ID" value="NZ_MSDO01000003.1"/>
</dbReference>
<keyword evidence="11 17" id="KW-0472">Membrane</keyword>
<evidence type="ECO:0000256" key="16">
    <source>
        <dbReference type="ARBA" id="ARBA00032185"/>
    </source>
</evidence>
<keyword evidence="10" id="KW-0560">Oxidoreductase</keyword>
<evidence type="ECO:0000256" key="12">
    <source>
        <dbReference type="ARBA" id="ARBA00025694"/>
    </source>
</evidence>
<dbReference type="GO" id="GO:0009486">
    <property type="term" value="F:cytochrome bo3 ubiquinol oxidase activity"/>
    <property type="evidence" value="ECO:0007669"/>
    <property type="project" value="InterPro"/>
</dbReference>
<feature type="transmembrane region" description="Helical" evidence="17">
    <location>
        <begin position="44"/>
        <end position="67"/>
    </location>
</feature>
<evidence type="ECO:0000256" key="6">
    <source>
        <dbReference type="ARBA" id="ARBA00022475"/>
    </source>
</evidence>
<comment type="similarity">
    <text evidence="2">Belongs to the cytochrome c oxidase bacterial subunit 4 family.</text>
</comment>
<dbReference type="PANTHER" id="PTHR36835:SF1">
    <property type="entry name" value="CYTOCHROME BO(3) UBIQUINOL OXIDASE SUBUNIT 4"/>
    <property type="match status" value="1"/>
</dbReference>
<evidence type="ECO:0000256" key="7">
    <source>
        <dbReference type="ARBA" id="ARBA00022692"/>
    </source>
</evidence>
<keyword evidence="8" id="KW-0249">Electron transport</keyword>
<dbReference type="Pfam" id="PF03626">
    <property type="entry name" value="COX4_pro"/>
    <property type="match status" value="1"/>
</dbReference>
<dbReference type="InterPro" id="IPR050968">
    <property type="entry name" value="Cytochrome_c_oxidase_bac_sub4"/>
</dbReference>
<comment type="function">
    <text evidence="12">Cytochrome bo(3) ubiquinol terminal oxidase is the component of the aerobic respiratory chain of E.coli that predominates when cells are grown at high aeration. Has proton pump activity across the membrane in addition to electron transfer, pumping 2 protons/electron.</text>
</comment>
<comment type="caution">
    <text evidence="18">The sequence shown here is derived from an EMBL/GenBank/DDBJ whole genome shotgun (WGS) entry which is preliminary data.</text>
</comment>
<dbReference type="GO" id="GO:0005886">
    <property type="term" value="C:plasma membrane"/>
    <property type="evidence" value="ECO:0007669"/>
    <property type="project" value="UniProtKB-SubCell"/>
</dbReference>
<dbReference type="AlphaFoldDB" id="A0A1Q8SVS1"/>
<dbReference type="OrthoDB" id="2375888at2"/>
<keyword evidence="7 17" id="KW-0812">Transmembrane</keyword>
<dbReference type="InterPro" id="IPR005171">
    <property type="entry name" value="Cyt_c_oxidase_su4_prok"/>
</dbReference>
<evidence type="ECO:0000256" key="2">
    <source>
        <dbReference type="ARBA" id="ARBA00008079"/>
    </source>
</evidence>
<gene>
    <name evidence="18" type="ORF">BTW07_03280</name>
</gene>
<comment type="subcellular location">
    <subcellularLocation>
        <location evidence="1">Cell membrane</location>
        <topology evidence="1">Multi-pass membrane protein</topology>
    </subcellularLocation>
</comment>
<dbReference type="STRING" id="404433.BTW07_03280"/>
<evidence type="ECO:0000256" key="15">
    <source>
        <dbReference type="ARBA" id="ARBA00031887"/>
    </source>
</evidence>
<evidence type="ECO:0000256" key="11">
    <source>
        <dbReference type="ARBA" id="ARBA00023136"/>
    </source>
</evidence>
<sequence length="110" mass="11828">MSDIHTSHDGASHGSYKSYIIGLILSIVLTLISFGVVMTGSFGIPAMMITVVVTAVLQVLVQLILFMHLNTKSEGGWNVISFVFTGGILVLIIGGSLWIMHNIHVNMMLG</sequence>
<dbReference type="InterPro" id="IPR014210">
    <property type="entry name" value="Cyt_o_ubiqinol_oxidase_su4"/>
</dbReference>
<keyword evidence="5" id="KW-0813">Transport</keyword>
<evidence type="ECO:0000313" key="19">
    <source>
        <dbReference type="Proteomes" id="UP000186878"/>
    </source>
</evidence>
<evidence type="ECO:0000256" key="17">
    <source>
        <dbReference type="SAM" id="Phobius"/>
    </source>
</evidence>
<evidence type="ECO:0000256" key="13">
    <source>
        <dbReference type="ARBA" id="ARBA00030071"/>
    </source>
</evidence>
<evidence type="ECO:0000256" key="1">
    <source>
        <dbReference type="ARBA" id="ARBA00004651"/>
    </source>
</evidence>
<dbReference type="EMBL" id="MSDO01000003">
    <property type="protein sequence ID" value="OLO05513.1"/>
    <property type="molecule type" value="Genomic_DNA"/>
</dbReference>
<protein>
    <recommendedName>
        <fullName evidence="4">Cytochrome bo(3) ubiquinol oxidase subunit 4</fullName>
    </recommendedName>
    <alternativeName>
        <fullName evidence="16">Cytochrome o ubiquinol oxidase subunit 4</fullName>
    </alternativeName>
    <alternativeName>
        <fullName evidence="13">Oxidase bo(3) subunit 4</fullName>
    </alternativeName>
    <alternativeName>
        <fullName evidence="14">Ubiquinol oxidase polypeptide IV</fullName>
    </alternativeName>
    <alternativeName>
        <fullName evidence="15">Ubiquinol oxidase subunit 4</fullName>
    </alternativeName>
</protein>
<organism evidence="18 19">
    <name type="scientific">Salinicola socius</name>
    <dbReference type="NCBI Taxonomy" id="404433"/>
    <lineage>
        <taxon>Bacteria</taxon>
        <taxon>Pseudomonadati</taxon>
        <taxon>Pseudomonadota</taxon>
        <taxon>Gammaproteobacteria</taxon>
        <taxon>Oceanospirillales</taxon>
        <taxon>Halomonadaceae</taxon>
        <taxon>Salinicola</taxon>
    </lineage>
</organism>
<dbReference type="Proteomes" id="UP000186878">
    <property type="component" value="Unassembled WGS sequence"/>
</dbReference>
<feature type="transmembrane region" description="Helical" evidence="17">
    <location>
        <begin position="79"/>
        <end position="100"/>
    </location>
</feature>
<reference evidence="18 19" key="1">
    <citation type="submission" date="2016-12" db="EMBL/GenBank/DDBJ databases">
        <title>Draft genome sequences of strains Salinicola socius SMB35, Salinicola sp. MH3R3-1 and Chromohalobacter sp. SMB17 from the Verkhnekamsk potash mining region of Russia.</title>
        <authorList>
            <person name="Mavrodi D.V."/>
            <person name="Olsson B.E."/>
            <person name="Korsakova E.S."/>
            <person name="Pyankova A."/>
            <person name="Mavrodi O.V."/>
            <person name="Plotnikova E.G."/>
        </authorList>
    </citation>
    <scope>NUCLEOTIDE SEQUENCE [LARGE SCALE GENOMIC DNA]</scope>
    <source>
        <strain evidence="18 19">SMB35</strain>
    </source>
</reference>
<feature type="transmembrane region" description="Helical" evidence="17">
    <location>
        <begin position="20"/>
        <end position="38"/>
    </location>
</feature>
<evidence type="ECO:0000256" key="3">
    <source>
        <dbReference type="ARBA" id="ARBA00011700"/>
    </source>
</evidence>
<dbReference type="GO" id="GO:0015990">
    <property type="term" value="P:electron transport coupled proton transport"/>
    <property type="evidence" value="ECO:0007669"/>
    <property type="project" value="InterPro"/>
</dbReference>
<dbReference type="NCBIfam" id="TIGR02847">
    <property type="entry name" value="CyoD"/>
    <property type="match status" value="1"/>
</dbReference>
<proteinExistence type="inferred from homology"/>
<accession>A0A1Q8SVS1</accession>
<name>A0A1Q8SVS1_9GAMM</name>
<dbReference type="GO" id="GO:0019646">
    <property type="term" value="P:aerobic electron transport chain"/>
    <property type="evidence" value="ECO:0007669"/>
    <property type="project" value="TreeGrafter"/>
</dbReference>
<evidence type="ECO:0000256" key="4">
    <source>
        <dbReference type="ARBA" id="ARBA00014689"/>
    </source>
</evidence>
<evidence type="ECO:0000256" key="14">
    <source>
        <dbReference type="ARBA" id="ARBA00030211"/>
    </source>
</evidence>
<dbReference type="GO" id="GO:0015078">
    <property type="term" value="F:proton transmembrane transporter activity"/>
    <property type="evidence" value="ECO:0007669"/>
    <property type="project" value="TreeGrafter"/>
</dbReference>
<comment type="subunit">
    <text evidence="3">Heterooctamer of two A chains, two B chains, two C chains and two D chains.</text>
</comment>